<dbReference type="SUPFAM" id="SSF101936">
    <property type="entry name" value="DNA-binding pseudobarrel domain"/>
    <property type="match status" value="6"/>
</dbReference>
<dbReference type="STRING" id="4072.A0A2G3ANT5"/>
<evidence type="ECO:0000256" key="6">
    <source>
        <dbReference type="ARBA" id="ARBA00023242"/>
    </source>
</evidence>
<feature type="region of interest" description="Disordered" evidence="7">
    <location>
        <begin position="115"/>
        <end position="158"/>
    </location>
</feature>
<keyword evidence="6" id="KW-0539">Nucleus</keyword>
<dbReference type="PANTHER" id="PTHR31674">
    <property type="entry name" value="B3 DOMAIN-CONTAINING PROTEIN REM-LIKE 3-RELATED"/>
    <property type="match status" value="1"/>
</dbReference>
<dbReference type="GO" id="GO:0003677">
    <property type="term" value="F:DNA binding"/>
    <property type="evidence" value="ECO:0007669"/>
    <property type="project" value="UniProtKB-KW"/>
</dbReference>
<feature type="compositionally biased region" description="Acidic residues" evidence="7">
    <location>
        <begin position="115"/>
        <end position="155"/>
    </location>
</feature>
<keyword evidence="4" id="KW-0238">DNA-binding</keyword>
<proteinExistence type="predicted"/>
<comment type="subcellular location">
    <subcellularLocation>
        <location evidence="1">Nucleus</location>
    </subcellularLocation>
</comment>
<feature type="domain" description="TF-B3" evidence="8">
    <location>
        <begin position="165"/>
        <end position="262"/>
    </location>
</feature>
<feature type="domain" description="TF-B3" evidence="8">
    <location>
        <begin position="297"/>
        <end position="391"/>
    </location>
</feature>
<feature type="domain" description="TF-B3" evidence="8">
    <location>
        <begin position="462"/>
        <end position="558"/>
    </location>
</feature>
<dbReference type="SMR" id="A0A2G3ANT5"/>
<dbReference type="Gene3D" id="2.40.330.10">
    <property type="entry name" value="DNA-binding pseudobarrel domain"/>
    <property type="match status" value="6"/>
</dbReference>
<dbReference type="InterPro" id="IPR003340">
    <property type="entry name" value="B3_DNA-bd"/>
</dbReference>
<dbReference type="PANTHER" id="PTHR31674:SF62">
    <property type="entry name" value="B3 DOMAIN-CONTAINING PROTEIN REM14-RELATED"/>
    <property type="match status" value="1"/>
</dbReference>
<keyword evidence="2" id="KW-0677">Repeat</keyword>
<keyword evidence="10" id="KW-1185">Reference proteome</keyword>
<dbReference type="Pfam" id="PF02362">
    <property type="entry name" value="B3"/>
    <property type="match status" value="6"/>
</dbReference>
<dbReference type="EMBL" id="AYRZ02000001">
    <property type="protein sequence ID" value="PHT95813.1"/>
    <property type="molecule type" value="Genomic_DNA"/>
</dbReference>
<reference evidence="9 10" key="1">
    <citation type="journal article" date="2014" name="Nat. Genet.">
        <title>Genome sequence of the hot pepper provides insights into the evolution of pungency in Capsicum species.</title>
        <authorList>
            <person name="Kim S."/>
            <person name="Park M."/>
            <person name="Yeom S.I."/>
            <person name="Kim Y.M."/>
            <person name="Lee J.M."/>
            <person name="Lee H.A."/>
            <person name="Seo E."/>
            <person name="Choi J."/>
            <person name="Cheong K."/>
            <person name="Kim K.T."/>
            <person name="Jung K."/>
            <person name="Lee G.W."/>
            <person name="Oh S.K."/>
            <person name="Bae C."/>
            <person name="Kim S.B."/>
            <person name="Lee H.Y."/>
            <person name="Kim S.Y."/>
            <person name="Kim M.S."/>
            <person name="Kang B.C."/>
            <person name="Jo Y.D."/>
            <person name="Yang H.B."/>
            <person name="Jeong H.J."/>
            <person name="Kang W.H."/>
            <person name="Kwon J.K."/>
            <person name="Shin C."/>
            <person name="Lim J.Y."/>
            <person name="Park J.H."/>
            <person name="Huh J.H."/>
            <person name="Kim J.S."/>
            <person name="Kim B.D."/>
            <person name="Cohen O."/>
            <person name="Paran I."/>
            <person name="Suh M.C."/>
            <person name="Lee S.B."/>
            <person name="Kim Y.K."/>
            <person name="Shin Y."/>
            <person name="Noh S.J."/>
            <person name="Park J."/>
            <person name="Seo Y.S."/>
            <person name="Kwon S.Y."/>
            <person name="Kim H.A."/>
            <person name="Park J.M."/>
            <person name="Kim H.J."/>
            <person name="Choi S.B."/>
            <person name="Bosland P.W."/>
            <person name="Reeves G."/>
            <person name="Jo S.H."/>
            <person name="Lee B.W."/>
            <person name="Cho H.T."/>
            <person name="Choi H.S."/>
            <person name="Lee M.S."/>
            <person name="Yu Y."/>
            <person name="Do Choi Y."/>
            <person name="Park B.S."/>
            <person name="van Deynze A."/>
            <person name="Ashrafi H."/>
            <person name="Hill T."/>
            <person name="Kim W.T."/>
            <person name="Pai H.S."/>
            <person name="Ahn H.K."/>
            <person name="Yeam I."/>
            <person name="Giovannoni J.J."/>
            <person name="Rose J.K."/>
            <person name="Sorensen I."/>
            <person name="Lee S.J."/>
            <person name="Kim R.W."/>
            <person name="Choi I.Y."/>
            <person name="Choi B.S."/>
            <person name="Lim J.S."/>
            <person name="Lee Y.H."/>
            <person name="Choi D."/>
        </authorList>
    </citation>
    <scope>NUCLEOTIDE SEQUENCE [LARGE SCALE GENOMIC DNA]</scope>
    <source>
        <strain evidence="10">cv. CM334</strain>
    </source>
</reference>
<dbReference type="SMART" id="SM01019">
    <property type="entry name" value="B3"/>
    <property type="match status" value="6"/>
</dbReference>
<evidence type="ECO:0000256" key="2">
    <source>
        <dbReference type="ARBA" id="ARBA00022737"/>
    </source>
</evidence>
<protein>
    <recommendedName>
        <fullName evidence="8">TF-B3 domain-containing protein</fullName>
    </recommendedName>
</protein>
<evidence type="ECO:0000313" key="10">
    <source>
        <dbReference type="Proteomes" id="UP000222542"/>
    </source>
</evidence>
<evidence type="ECO:0000256" key="7">
    <source>
        <dbReference type="SAM" id="MobiDB-lite"/>
    </source>
</evidence>
<evidence type="ECO:0000256" key="4">
    <source>
        <dbReference type="ARBA" id="ARBA00023125"/>
    </source>
</evidence>
<accession>A0A2G3ANT5</accession>
<comment type="caution">
    <text evidence="9">The sequence shown here is derived from an EMBL/GenBank/DDBJ whole genome shotgun (WGS) entry which is preliminary data.</text>
</comment>
<dbReference type="InterPro" id="IPR015300">
    <property type="entry name" value="DNA-bd_pseudobarrel_sf"/>
</dbReference>
<evidence type="ECO:0000256" key="3">
    <source>
        <dbReference type="ARBA" id="ARBA00023015"/>
    </source>
</evidence>
<gene>
    <name evidence="9" type="ORF">T459_03695</name>
</gene>
<dbReference type="Proteomes" id="UP000222542">
    <property type="component" value="Unassembled WGS sequence"/>
</dbReference>
<dbReference type="AlphaFoldDB" id="A0A2G3ANT5"/>
<evidence type="ECO:0000259" key="8">
    <source>
        <dbReference type="PROSITE" id="PS50863"/>
    </source>
</evidence>
<dbReference type="OMA" id="NENQAVF"/>
<organism evidence="9 10">
    <name type="scientific">Capsicum annuum</name>
    <name type="common">Capsicum pepper</name>
    <dbReference type="NCBI Taxonomy" id="4072"/>
    <lineage>
        <taxon>Eukaryota</taxon>
        <taxon>Viridiplantae</taxon>
        <taxon>Streptophyta</taxon>
        <taxon>Embryophyta</taxon>
        <taxon>Tracheophyta</taxon>
        <taxon>Spermatophyta</taxon>
        <taxon>Magnoliopsida</taxon>
        <taxon>eudicotyledons</taxon>
        <taxon>Gunneridae</taxon>
        <taxon>Pentapetalae</taxon>
        <taxon>asterids</taxon>
        <taxon>lamiids</taxon>
        <taxon>Solanales</taxon>
        <taxon>Solanaceae</taxon>
        <taxon>Solanoideae</taxon>
        <taxon>Capsiceae</taxon>
        <taxon>Capsicum</taxon>
    </lineage>
</organism>
<dbReference type="GO" id="GO:0005634">
    <property type="term" value="C:nucleus"/>
    <property type="evidence" value="ECO:0007669"/>
    <property type="project" value="UniProtKB-SubCell"/>
</dbReference>
<sequence length="833" mass="96856">MKIPPKKPHFFKPILPDFNNGLKIPIGFLKYLKGQEHVKCAVLKRDGKKWRVKVNGRKLEEGNWGKFVKEFDLQVGNILVFSHEGSMEFEVSIFDSSQCSREYSEYMQEDVIEDEMEVDEEEDEEDEYVVEEEEEDEYEEEEDEVEEEEEEEVVTDDNSCERSYFEYTITPYCLSFRACLFLPQQFALANDLTNKKCKLIIRDERQRSWKLKICSSSNPRPRAYIGSGWRKFIAENSIKEGDRIKFEVVTNGKTPIWKFQVDTDYQTPMRNLNIDLSNKTSSHAEAASTNKAFVQSHFECTIRPYCFLRGTLNVPKQFAIANGLTNKKCELIVRDERQRSWNLKLSSGSTRSYIGDGFRKFIADNCLKEGDDIMFEVITNGETPIWKFKVVTGGETAVRNPDCVLSHKRRNLNKEITSWNRETTGRLEAQRERMLLSPNIDLPNMTSSHAEADTNKPFVRSHFVCTITQKMFSRGLLYVPKKFAIANGLTNKKCGLIVRDERQRSWNLKLSFGGTQAQPYIGYGLRKLIAENCTKEGDRIKFEVVTNGKTPIWKFQTSSHAEAATNKPFVQSHFECTIREYCLSRGLLYLPKQFAFANCLINKKHDLIIRDERQKSWNLKLCYCQTDVYIGDGWRKFVADNCLKEGDRIMFEVVTSGETPVWEFRVNEAKTPLQKYQGKFLMFQNISFYIMKKPSNTSPLNAQVSTSTSGEDDHPYFISTIKRYCIRKTELYFPLDFAKSNGLNRKCEMILKDETERCWSVWLGRLGTHFGITRGWTKFRTENGLQVGDAYKFELIKNGEIPIAHFHCKFSFNSNVFLSRLSSMFDSIHKYHY</sequence>
<name>A0A2G3ANT5_CAPAN</name>
<feature type="domain" description="TF-B3" evidence="8">
    <location>
        <begin position="573"/>
        <end position="667"/>
    </location>
</feature>
<dbReference type="CDD" id="cd10017">
    <property type="entry name" value="B3_DNA"/>
    <property type="match status" value="6"/>
</dbReference>
<evidence type="ECO:0000256" key="1">
    <source>
        <dbReference type="ARBA" id="ARBA00004123"/>
    </source>
</evidence>
<feature type="domain" description="TF-B3" evidence="8">
    <location>
        <begin position="716"/>
        <end position="809"/>
    </location>
</feature>
<keyword evidence="3" id="KW-0805">Transcription regulation</keyword>
<dbReference type="InterPro" id="IPR039218">
    <property type="entry name" value="REM_fam"/>
</dbReference>
<dbReference type="Gramene" id="PHT95813">
    <property type="protein sequence ID" value="PHT95813"/>
    <property type="gene ID" value="T459_03695"/>
</dbReference>
<feature type="domain" description="TF-B3" evidence="8">
    <location>
        <begin position="7"/>
        <end position="97"/>
    </location>
</feature>
<evidence type="ECO:0000313" key="9">
    <source>
        <dbReference type="EMBL" id="PHT95813.1"/>
    </source>
</evidence>
<evidence type="ECO:0000256" key="5">
    <source>
        <dbReference type="ARBA" id="ARBA00023163"/>
    </source>
</evidence>
<reference evidence="9 10" key="2">
    <citation type="journal article" date="2017" name="Genome Biol.">
        <title>New reference genome sequences of hot pepper reveal the massive evolution of plant disease-resistance genes by retroduplication.</title>
        <authorList>
            <person name="Kim S."/>
            <person name="Park J."/>
            <person name="Yeom S.I."/>
            <person name="Kim Y.M."/>
            <person name="Seo E."/>
            <person name="Kim K.T."/>
            <person name="Kim M.S."/>
            <person name="Lee J.M."/>
            <person name="Cheong K."/>
            <person name="Shin H.S."/>
            <person name="Kim S.B."/>
            <person name="Han K."/>
            <person name="Lee J."/>
            <person name="Park M."/>
            <person name="Lee H.A."/>
            <person name="Lee H.Y."/>
            <person name="Lee Y."/>
            <person name="Oh S."/>
            <person name="Lee J.H."/>
            <person name="Choi E."/>
            <person name="Choi E."/>
            <person name="Lee S.E."/>
            <person name="Jeon J."/>
            <person name="Kim H."/>
            <person name="Choi G."/>
            <person name="Song H."/>
            <person name="Lee J."/>
            <person name="Lee S.C."/>
            <person name="Kwon J.K."/>
            <person name="Lee H.Y."/>
            <person name="Koo N."/>
            <person name="Hong Y."/>
            <person name="Kim R.W."/>
            <person name="Kang W.H."/>
            <person name="Huh J.H."/>
            <person name="Kang B.C."/>
            <person name="Yang T.J."/>
            <person name="Lee Y.H."/>
            <person name="Bennetzen J.L."/>
            <person name="Choi D."/>
        </authorList>
    </citation>
    <scope>NUCLEOTIDE SEQUENCE [LARGE SCALE GENOMIC DNA]</scope>
    <source>
        <strain evidence="10">cv. CM334</strain>
    </source>
</reference>
<keyword evidence="5" id="KW-0804">Transcription</keyword>
<dbReference type="PROSITE" id="PS50863">
    <property type="entry name" value="B3"/>
    <property type="match status" value="6"/>
</dbReference>